<dbReference type="InterPro" id="IPR000719">
    <property type="entry name" value="Prot_kinase_dom"/>
</dbReference>
<evidence type="ECO:0000256" key="9">
    <source>
        <dbReference type="ARBA" id="ARBA00022777"/>
    </source>
</evidence>
<dbReference type="GO" id="GO:0004674">
    <property type="term" value="F:protein serine/threonine kinase activity"/>
    <property type="evidence" value="ECO:0007669"/>
    <property type="project" value="UniProtKB-KW"/>
</dbReference>
<feature type="region of interest" description="Disordered" evidence="16">
    <location>
        <begin position="481"/>
        <end position="574"/>
    </location>
</feature>
<keyword evidence="20" id="KW-1185">Reference proteome</keyword>
<dbReference type="Gene3D" id="1.10.510.10">
    <property type="entry name" value="Transferase(Phosphotransferase) domain 1"/>
    <property type="match status" value="1"/>
</dbReference>
<comment type="subcellular location">
    <subcellularLocation>
        <location evidence="1">Cytoplasm</location>
    </subcellularLocation>
</comment>
<keyword evidence="5" id="KW-0723">Serine/threonine-protein kinase</keyword>
<comment type="caution">
    <text evidence="19">The sequence shown here is derived from an EMBL/GenBank/DDBJ whole genome shotgun (WGS) entry which is preliminary data.</text>
</comment>
<dbReference type="GO" id="GO:0000422">
    <property type="term" value="P:autophagy of mitochondrion"/>
    <property type="evidence" value="ECO:0007669"/>
    <property type="project" value="TreeGrafter"/>
</dbReference>
<comment type="catalytic activity">
    <reaction evidence="13">
        <text>L-threonyl-[protein] + ATP = O-phospho-L-threonyl-[protein] + ADP + H(+)</text>
        <dbReference type="Rhea" id="RHEA:46608"/>
        <dbReference type="Rhea" id="RHEA-COMP:11060"/>
        <dbReference type="Rhea" id="RHEA-COMP:11605"/>
        <dbReference type="ChEBI" id="CHEBI:15378"/>
        <dbReference type="ChEBI" id="CHEBI:30013"/>
        <dbReference type="ChEBI" id="CHEBI:30616"/>
        <dbReference type="ChEBI" id="CHEBI:61977"/>
        <dbReference type="ChEBI" id="CHEBI:456216"/>
        <dbReference type="EC" id="2.7.11.1"/>
    </reaction>
</comment>
<comment type="catalytic activity">
    <reaction evidence="14">
        <text>L-seryl-[protein] + ATP = O-phospho-L-seryl-[protein] + ADP + H(+)</text>
        <dbReference type="Rhea" id="RHEA:17989"/>
        <dbReference type="Rhea" id="RHEA-COMP:9863"/>
        <dbReference type="Rhea" id="RHEA-COMP:11604"/>
        <dbReference type="ChEBI" id="CHEBI:15378"/>
        <dbReference type="ChEBI" id="CHEBI:29999"/>
        <dbReference type="ChEBI" id="CHEBI:30616"/>
        <dbReference type="ChEBI" id="CHEBI:83421"/>
        <dbReference type="ChEBI" id="CHEBI:456216"/>
        <dbReference type="EC" id="2.7.11.1"/>
    </reaction>
</comment>
<evidence type="ECO:0000256" key="5">
    <source>
        <dbReference type="ARBA" id="ARBA00022527"/>
    </source>
</evidence>
<dbReference type="PROSITE" id="PS50011">
    <property type="entry name" value="PROTEIN_KINASE_DOM"/>
    <property type="match status" value="1"/>
</dbReference>
<proteinExistence type="predicted"/>
<evidence type="ECO:0000256" key="2">
    <source>
        <dbReference type="ARBA" id="ARBA00012513"/>
    </source>
</evidence>
<feature type="compositionally biased region" description="Polar residues" evidence="16">
    <location>
        <begin position="609"/>
        <end position="632"/>
    </location>
</feature>
<evidence type="ECO:0000256" key="4">
    <source>
        <dbReference type="ARBA" id="ARBA00022490"/>
    </source>
</evidence>
<evidence type="ECO:0000256" key="10">
    <source>
        <dbReference type="ARBA" id="ARBA00022840"/>
    </source>
</evidence>
<dbReference type="InterPro" id="IPR011009">
    <property type="entry name" value="Kinase-like_dom_sf"/>
</dbReference>
<feature type="compositionally biased region" description="Low complexity" evidence="16">
    <location>
        <begin position="805"/>
        <end position="817"/>
    </location>
</feature>
<evidence type="ECO:0000256" key="14">
    <source>
        <dbReference type="ARBA" id="ARBA00048679"/>
    </source>
</evidence>
<dbReference type="FunFam" id="3.30.200.20:FF:000042">
    <property type="entry name" value="Aurora kinase A"/>
    <property type="match status" value="1"/>
</dbReference>
<evidence type="ECO:0000256" key="12">
    <source>
        <dbReference type="ARBA" id="ARBA00032242"/>
    </source>
</evidence>
<accession>A0A4E0RIM2</accession>
<dbReference type="Proteomes" id="UP000230066">
    <property type="component" value="Unassembled WGS sequence"/>
</dbReference>
<dbReference type="InterPro" id="IPR007330">
    <property type="entry name" value="MIT_dom"/>
</dbReference>
<organism evidence="19 20">
    <name type="scientific">Fasciola hepatica</name>
    <name type="common">Liver fluke</name>
    <dbReference type="NCBI Taxonomy" id="6192"/>
    <lineage>
        <taxon>Eukaryota</taxon>
        <taxon>Metazoa</taxon>
        <taxon>Spiralia</taxon>
        <taxon>Lophotrochozoa</taxon>
        <taxon>Platyhelminthes</taxon>
        <taxon>Trematoda</taxon>
        <taxon>Digenea</taxon>
        <taxon>Plagiorchiida</taxon>
        <taxon>Echinostomata</taxon>
        <taxon>Echinostomatoidea</taxon>
        <taxon>Fasciolidae</taxon>
        <taxon>Fasciola</taxon>
    </lineage>
</organism>
<keyword evidence="10 15" id="KW-0067">ATP-binding</keyword>
<dbReference type="SMART" id="SM00745">
    <property type="entry name" value="MIT"/>
    <property type="match status" value="1"/>
</dbReference>
<dbReference type="PROSITE" id="PS00108">
    <property type="entry name" value="PROTEIN_KINASE_ST"/>
    <property type="match status" value="1"/>
</dbReference>
<keyword evidence="11" id="KW-0072">Autophagy</keyword>
<dbReference type="Gene3D" id="3.30.200.20">
    <property type="entry name" value="Phosphorylase Kinase, domain 1"/>
    <property type="match status" value="1"/>
</dbReference>
<feature type="compositionally biased region" description="Pro residues" evidence="16">
    <location>
        <begin position="487"/>
        <end position="496"/>
    </location>
</feature>
<dbReference type="GO" id="GO:0010506">
    <property type="term" value="P:regulation of autophagy"/>
    <property type="evidence" value="ECO:0007669"/>
    <property type="project" value="InterPro"/>
</dbReference>
<keyword evidence="17" id="KW-1133">Transmembrane helix</keyword>
<dbReference type="EMBL" id="JXXN02000463">
    <property type="protein sequence ID" value="THD27305.1"/>
    <property type="molecule type" value="Genomic_DNA"/>
</dbReference>
<keyword evidence="9 19" id="KW-0418">Kinase</keyword>
<dbReference type="Pfam" id="PF00069">
    <property type="entry name" value="Pkinase"/>
    <property type="match status" value="1"/>
</dbReference>
<name>A0A4E0RIM2_FASHE</name>
<dbReference type="SUPFAM" id="SSF116846">
    <property type="entry name" value="MIT domain"/>
    <property type="match status" value="1"/>
</dbReference>
<evidence type="ECO:0000259" key="18">
    <source>
        <dbReference type="PROSITE" id="PS50011"/>
    </source>
</evidence>
<dbReference type="GO" id="GO:0005829">
    <property type="term" value="C:cytosol"/>
    <property type="evidence" value="ECO:0007669"/>
    <property type="project" value="TreeGrafter"/>
</dbReference>
<keyword evidence="4" id="KW-0963">Cytoplasm</keyword>
<protein>
    <recommendedName>
        <fullName evidence="3">Serine/threonine-protein kinase ULK3</fullName>
        <ecNumber evidence="2">2.7.11.1</ecNumber>
    </recommendedName>
    <alternativeName>
        <fullName evidence="12">Unc-51-like kinase 3</fullName>
    </alternativeName>
</protein>
<dbReference type="GO" id="GO:0005524">
    <property type="term" value="F:ATP binding"/>
    <property type="evidence" value="ECO:0007669"/>
    <property type="project" value="UniProtKB-UniRule"/>
</dbReference>
<evidence type="ECO:0000313" key="19">
    <source>
        <dbReference type="EMBL" id="THD27305.1"/>
    </source>
</evidence>
<dbReference type="PANTHER" id="PTHR24348:SF65">
    <property type="entry name" value="SERINE_THREONINE-PROTEIN KINASE ULK3"/>
    <property type="match status" value="1"/>
</dbReference>
<feature type="compositionally biased region" description="Basic and acidic residues" evidence="16">
    <location>
        <begin position="794"/>
        <end position="803"/>
    </location>
</feature>
<evidence type="ECO:0000256" key="11">
    <source>
        <dbReference type="ARBA" id="ARBA00023006"/>
    </source>
</evidence>
<feature type="region of interest" description="Disordered" evidence="16">
    <location>
        <begin position="794"/>
        <end position="817"/>
    </location>
</feature>
<dbReference type="InterPro" id="IPR036181">
    <property type="entry name" value="MIT_dom_sf"/>
</dbReference>
<keyword evidence="6" id="KW-0808">Transferase</keyword>
<evidence type="ECO:0000256" key="6">
    <source>
        <dbReference type="ARBA" id="ARBA00022679"/>
    </source>
</evidence>
<feature type="binding site" evidence="15">
    <location>
        <position position="36"/>
    </location>
    <ligand>
        <name>ATP</name>
        <dbReference type="ChEBI" id="CHEBI:30616"/>
    </ligand>
</feature>
<evidence type="ECO:0000256" key="16">
    <source>
        <dbReference type="SAM" id="MobiDB-lite"/>
    </source>
</evidence>
<dbReference type="PROSITE" id="PS00107">
    <property type="entry name" value="PROTEIN_KINASE_ATP"/>
    <property type="match status" value="1"/>
</dbReference>
<dbReference type="GO" id="GO:0000045">
    <property type="term" value="P:autophagosome assembly"/>
    <property type="evidence" value="ECO:0007669"/>
    <property type="project" value="TreeGrafter"/>
</dbReference>
<gene>
    <name evidence="19" type="ORF">D915_001867</name>
</gene>
<keyword evidence="8 15" id="KW-0547">Nucleotide-binding</keyword>
<feature type="region of interest" description="Disordered" evidence="16">
    <location>
        <begin position="591"/>
        <end position="644"/>
    </location>
</feature>
<feature type="transmembrane region" description="Helical" evidence="17">
    <location>
        <begin position="109"/>
        <end position="131"/>
    </location>
</feature>
<dbReference type="Pfam" id="PF04212">
    <property type="entry name" value="MIT"/>
    <property type="match status" value="1"/>
</dbReference>
<dbReference type="PANTHER" id="PTHR24348">
    <property type="entry name" value="SERINE/THREONINE-PROTEIN KINASE UNC-51-RELATED"/>
    <property type="match status" value="1"/>
</dbReference>
<evidence type="ECO:0000313" key="20">
    <source>
        <dbReference type="Proteomes" id="UP000230066"/>
    </source>
</evidence>
<dbReference type="SMART" id="SM00220">
    <property type="entry name" value="S_TKc"/>
    <property type="match status" value="1"/>
</dbReference>
<evidence type="ECO:0000256" key="17">
    <source>
        <dbReference type="SAM" id="Phobius"/>
    </source>
</evidence>
<feature type="compositionally biased region" description="Polar residues" evidence="16">
    <location>
        <begin position="591"/>
        <end position="602"/>
    </location>
</feature>
<evidence type="ECO:0000256" key="3">
    <source>
        <dbReference type="ARBA" id="ARBA00021644"/>
    </source>
</evidence>
<dbReference type="InterPro" id="IPR008271">
    <property type="entry name" value="Ser/Thr_kinase_AS"/>
</dbReference>
<dbReference type="GO" id="GO:0034045">
    <property type="term" value="C:phagophore assembly site membrane"/>
    <property type="evidence" value="ECO:0007669"/>
    <property type="project" value="TreeGrafter"/>
</dbReference>
<dbReference type="Gene3D" id="1.20.58.80">
    <property type="entry name" value="Phosphotransferase system, lactose/cellobiose-type IIA subunit"/>
    <property type="match status" value="1"/>
</dbReference>
<keyword evidence="17" id="KW-0812">Transmembrane</keyword>
<dbReference type="SUPFAM" id="SSF56112">
    <property type="entry name" value="Protein kinase-like (PK-like)"/>
    <property type="match status" value="1"/>
</dbReference>
<keyword evidence="17" id="KW-0472">Membrane</keyword>
<evidence type="ECO:0000256" key="7">
    <source>
        <dbReference type="ARBA" id="ARBA00022737"/>
    </source>
</evidence>
<evidence type="ECO:0000256" key="8">
    <source>
        <dbReference type="ARBA" id="ARBA00022741"/>
    </source>
</evidence>
<dbReference type="AlphaFoldDB" id="A0A4E0RIM2"/>
<dbReference type="GO" id="GO:0061709">
    <property type="term" value="P:reticulophagy"/>
    <property type="evidence" value="ECO:0007669"/>
    <property type="project" value="TreeGrafter"/>
</dbReference>
<feature type="domain" description="Protein kinase" evidence="18">
    <location>
        <begin position="7"/>
        <end position="273"/>
    </location>
</feature>
<dbReference type="GO" id="GO:0042594">
    <property type="term" value="P:response to starvation"/>
    <property type="evidence" value="ECO:0007669"/>
    <property type="project" value="TreeGrafter"/>
</dbReference>
<sequence>MFSLQNCAIIRKLGQGAYGEVYLARLKVSEKVMAIKCIPKTKLNKRGQDNLVSEISILQKLRHPHIVRLVDFSWDSERVYLFMEYCAGGDLSQFIRTKRRLSEQLVRRFLRQLGMFSVVLYICPALALQYLHKKNIIHMDLKPQNILLTSGTNPVLKVSDFGFAQCHTETIKTNELRGTLLYMAPEIYCEGIYHPSCDLWSVGVILYECLFGSAPYAFCDSRALREKLTSGEVIKLPTSISISADCAALVKGLLKRNPLERINHEDFFAHPFLDLKHAPSAKSLDRALEFLESAWDLEKRGDLKLAHECYTRGLAHLLSAVEYQTSPGERAELRRLAIRYFEQAEKVKKLLDEEKLTSVNRPERPPRPKLLPVSKDPVVAANTPMDRLVIHQKPSIAVGCSLGRAQLQRQMTVPERPAILPESDSTCSLTNSVPSGSHSTYLGNLYSTFRRLLLGDKPTEKTKSNLSDTHQFATPEAITKNASAVPSSPPRPPPPAFHNVRGSRVTLNCSTQEVTQESDLALPSTSQPMHQQPCSVVSKLPSTAQGSVSPSSDPTTGKLLLVSPDHPPTIPENLHSATRLNAGVVLPSQLSDHSDQVTNQSDGHPHSSCFKSIQSDGVRARTQSHTNVCETASPSSSSESSSVFSSDEFNRDSLVKSSRIGRAPEKLARLRQLTTCISPNIPADAGSESDHTLAVLPEIPALQMALLSDTERLCELRDLCDTTDAKLRVLVEHLENFYALFRSSFVDRAVQYFQTNFGSYIDIAKSDSNETRRRAFMKELRLVLDLVENSQQQRKTELVHPSEKPANASSPSNLSSVVQEVGVEPAEDIDPDHCCVS</sequence>
<dbReference type="GO" id="GO:0034727">
    <property type="term" value="P:piecemeal microautophagy of the nucleus"/>
    <property type="evidence" value="ECO:0007669"/>
    <property type="project" value="TreeGrafter"/>
</dbReference>
<evidence type="ECO:0000256" key="15">
    <source>
        <dbReference type="PROSITE-ProRule" id="PRU10141"/>
    </source>
</evidence>
<keyword evidence="7" id="KW-0677">Repeat</keyword>
<dbReference type="GO" id="GO:0005776">
    <property type="term" value="C:autophagosome"/>
    <property type="evidence" value="ECO:0007669"/>
    <property type="project" value="TreeGrafter"/>
</dbReference>
<feature type="compositionally biased region" description="Polar residues" evidence="16">
    <location>
        <begin position="505"/>
        <end position="555"/>
    </location>
</feature>
<reference evidence="19" key="1">
    <citation type="submission" date="2019-03" db="EMBL/GenBank/DDBJ databases">
        <title>Improved annotation for the trematode Fasciola hepatica.</title>
        <authorList>
            <person name="Choi Y.-J."/>
            <person name="Martin J."/>
            <person name="Mitreva M."/>
        </authorList>
    </citation>
    <scope>NUCLEOTIDE SEQUENCE [LARGE SCALE GENOMIC DNA]</scope>
</reference>
<dbReference type="InterPro" id="IPR045269">
    <property type="entry name" value="Atg1-like"/>
</dbReference>
<dbReference type="InterPro" id="IPR017441">
    <property type="entry name" value="Protein_kinase_ATP_BS"/>
</dbReference>
<evidence type="ECO:0000256" key="13">
    <source>
        <dbReference type="ARBA" id="ARBA00047899"/>
    </source>
</evidence>
<evidence type="ECO:0000256" key="1">
    <source>
        <dbReference type="ARBA" id="ARBA00004496"/>
    </source>
</evidence>
<dbReference type="EC" id="2.7.11.1" evidence="2"/>
<feature type="compositionally biased region" description="Low complexity" evidence="16">
    <location>
        <begin position="633"/>
        <end position="644"/>
    </location>
</feature>